<dbReference type="EMBL" id="CVRI01000063">
    <property type="protein sequence ID" value="CRL04293.1"/>
    <property type="molecule type" value="Genomic_DNA"/>
</dbReference>
<dbReference type="AlphaFoldDB" id="A0A1J1IVQ8"/>
<name>A0A1J1IVQ8_9DIPT</name>
<gene>
    <name evidence="1" type="ORF">CLUMA_CG017391</name>
</gene>
<reference evidence="1 2" key="1">
    <citation type="submission" date="2015-04" db="EMBL/GenBank/DDBJ databases">
        <authorList>
            <person name="Syromyatnikov M.Y."/>
            <person name="Popov V.N."/>
        </authorList>
    </citation>
    <scope>NUCLEOTIDE SEQUENCE [LARGE SCALE GENOMIC DNA]</scope>
</reference>
<evidence type="ECO:0000313" key="1">
    <source>
        <dbReference type="EMBL" id="CRL04293.1"/>
    </source>
</evidence>
<accession>A0A1J1IVQ8</accession>
<dbReference type="Proteomes" id="UP000183832">
    <property type="component" value="Unassembled WGS sequence"/>
</dbReference>
<proteinExistence type="predicted"/>
<protein>
    <submittedName>
        <fullName evidence="1">CLUMA_CG017391, isoform A</fullName>
    </submittedName>
</protein>
<evidence type="ECO:0000313" key="2">
    <source>
        <dbReference type="Proteomes" id="UP000183832"/>
    </source>
</evidence>
<organism evidence="1 2">
    <name type="scientific">Clunio marinus</name>
    <dbReference type="NCBI Taxonomy" id="568069"/>
    <lineage>
        <taxon>Eukaryota</taxon>
        <taxon>Metazoa</taxon>
        <taxon>Ecdysozoa</taxon>
        <taxon>Arthropoda</taxon>
        <taxon>Hexapoda</taxon>
        <taxon>Insecta</taxon>
        <taxon>Pterygota</taxon>
        <taxon>Neoptera</taxon>
        <taxon>Endopterygota</taxon>
        <taxon>Diptera</taxon>
        <taxon>Nematocera</taxon>
        <taxon>Chironomoidea</taxon>
        <taxon>Chironomidae</taxon>
        <taxon>Clunio</taxon>
    </lineage>
</organism>
<sequence length="118" mass="13539">MNGKQNLRLKALLLAIEGKKRIKANIKKKKNKRSLSFQPVPLCLKFEIIFITVENAFQFWCNVTTPPFLCLVVGGSYNEKLHIAREMKLDNTSSMLIKHFLASRFALCLKHTIDMTNS</sequence>
<keyword evidence="2" id="KW-1185">Reference proteome</keyword>